<dbReference type="Proteomes" id="UP000031982">
    <property type="component" value="Unassembled WGS sequence"/>
</dbReference>
<proteinExistence type="predicted"/>
<reference evidence="1 2" key="1">
    <citation type="submission" date="2015-01" db="EMBL/GenBank/DDBJ databases">
        <title>Genome Assembly of Bacillus badius MTCC 1458.</title>
        <authorList>
            <person name="Verma A."/>
            <person name="Khatri I."/>
            <person name="Mual P."/>
            <person name="Subramanian S."/>
            <person name="Krishnamurthi S."/>
        </authorList>
    </citation>
    <scope>NUCLEOTIDE SEQUENCE [LARGE SCALE GENOMIC DNA]</scope>
    <source>
        <strain evidence="1 2">MTCC 1458</strain>
    </source>
</reference>
<sequence length="37" mass="3912">MMLSVYLHCSGKEAKGGGSPWKNQSGALIESISFLIA</sequence>
<comment type="caution">
    <text evidence="1">The sequence shown here is derived from an EMBL/GenBank/DDBJ whole genome shotgun (WGS) entry which is preliminary data.</text>
</comment>
<organism evidence="1 2">
    <name type="scientific">Bacillus badius</name>
    <dbReference type="NCBI Taxonomy" id="1455"/>
    <lineage>
        <taxon>Bacteria</taxon>
        <taxon>Bacillati</taxon>
        <taxon>Bacillota</taxon>
        <taxon>Bacilli</taxon>
        <taxon>Bacillales</taxon>
        <taxon>Bacillaceae</taxon>
        <taxon>Pseudobacillus</taxon>
    </lineage>
</organism>
<name>A0ABR5AVH6_BACBA</name>
<accession>A0ABR5AVH6</accession>
<protein>
    <submittedName>
        <fullName evidence="1">Uncharacterized protein</fullName>
    </submittedName>
</protein>
<dbReference type="EMBL" id="JXLP01000009">
    <property type="protein sequence ID" value="KIL78762.1"/>
    <property type="molecule type" value="Genomic_DNA"/>
</dbReference>
<evidence type="ECO:0000313" key="2">
    <source>
        <dbReference type="Proteomes" id="UP000031982"/>
    </source>
</evidence>
<evidence type="ECO:0000313" key="1">
    <source>
        <dbReference type="EMBL" id="KIL78762.1"/>
    </source>
</evidence>
<gene>
    <name evidence="1" type="ORF">SD77_4442</name>
</gene>
<keyword evidence="2" id="KW-1185">Reference proteome</keyword>